<reference evidence="3 4" key="1">
    <citation type="submission" date="2017-03" db="EMBL/GenBank/DDBJ databases">
        <title>Lifting the veil on microbial sulfur biogeochemistry in mining wastewaters.</title>
        <authorList>
            <person name="Kantor R.S."/>
            <person name="Colenbrander Nelson T."/>
            <person name="Marshall S."/>
            <person name="Bennett D."/>
            <person name="Apte S."/>
            <person name="Camacho D."/>
            <person name="Thomas B.C."/>
            <person name="Warren L.A."/>
            <person name="Banfield J.F."/>
        </authorList>
    </citation>
    <scope>NUCLEOTIDE SEQUENCE [LARGE SCALE GENOMIC DNA]</scope>
    <source>
        <strain evidence="3">21-59-9</strain>
    </source>
</reference>
<evidence type="ECO:0000259" key="2">
    <source>
        <dbReference type="Pfam" id="PF18912"/>
    </source>
</evidence>
<protein>
    <submittedName>
        <fullName evidence="3">Competence protein</fullName>
    </submittedName>
</protein>
<dbReference type="EMBL" id="NCBC01000222">
    <property type="protein sequence ID" value="OYV80935.1"/>
    <property type="molecule type" value="Genomic_DNA"/>
</dbReference>
<gene>
    <name evidence="3" type="ORF">B7Z70_07135</name>
</gene>
<accession>A0A257T6J5</accession>
<proteinExistence type="inferred from homology"/>
<sequence length="233" mass="25579">MLDTLPRLLSTSLLSLRDWIFPERCRLCAAPGAALCADCRAELPRLSATRCPICARPQAGNSPCGACQGRAPGFAAVYTPFAYAAPLDGAIQAWKFGGRLDWTLPLADVWLNAWEELPPFPHALVPVPLHRSRLRERGFNQAALLARRWGRAWGIPVRLAARRQRDTAHQVGLKAEQRRHNLRDAFRVHGSLPEHVAIVDDVFTTGTTAGALAATLRAAGCRQVDVWVLARAL</sequence>
<dbReference type="SUPFAM" id="SSF53271">
    <property type="entry name" value="PRTase-like"/>
    <property type="match status" value="1"/>
</dbReference>
<dbReference type="InterPro" id="IPR000836">
    <property type="entry name" value="PRTase_dom"/>
</dbReference>
<dbReference type="Pfam" id="PF18912">
    <property type="entry name" value="DZR_2"/>
    <property type="match status" value="1"/>
</dbReference>
<name>A0A257T6J5_9PROT</name>
<dbReference type="InterPro" id="IPR044005">
    <property type="entry name" value="DZR_2"/>
</dbReference>
<dbReference type="AlphaFoldDB" id="A0A257T6J5"/>
<dbReference type="Gene3D" id="3.40.50.2020">
    <property type="match status" value="1"/>
</dbReference>
<dbReference type="CDD" id="cd06223">
    <property type="entry name" value="PRTases_typeI"/>
    <property type="match status" value="1"/>
</dbReference>
<dbReference type="InterPro" id="IPR029057">
    <property type="entry name" value="PRTase-like"/>
</dbReference>
<comment type="caution">
    <text evidence="3">The sequence shown here is derived from an EMBL/GenBank/DDBJ whole genome shotgun (WGS) entry which is preliminary data.</text>
</comment>
<dbReference type="PANTHER" id="PTHR47505:SF1">
    <property type="entry name" value="DNA UTILIZATION PROTEIN YHGH"/>
    <property type="match status" value="1"/>
</dbReference>
<evidence type="ECO:0000313" key="3">
    <source>
        <dbReference type="EMBL" id="OYV80935.1"/>
    </source>
</evidence>
<comment type="similarity">
    <text evidence="1">Belongs to the ComF/GntX family.</text>
</comment>
<dbReference type="PANTHER" id="PTHR47505">
    <property type="entry name" value="DNA UTILIZATION PROTEIN YHGH"/>
    <property type="match status" value="1"/>
</dbReference>
<dbReference type="InterPro" id="IPR051910">
    <property type="entry name" value="ComF/GntX_DNA_util-trans"/>
</dbReference>
<organism evidence="3 4">
    <name type="scientific">Acidithiobacillus ferrivorans</name>
    <dbReference type="NCBI Taxonomy" id="160808"/>
    <lineage>
        <taxon>Bacteria</taxon>
        <taxon>Pseudomonadati</taxon>
        <taxon>Pseudomonadota</taxon>
        <taxon>Acidithiobacillia</taxon>
        <taxon>Acidithiobacillales</taxon>
        <taxon>Acidithiobacillaceae</taxon>
        <taxon>Acidithiobacillus</taxon>
    </lineage>
</organism>
<evidence type="ECO:0000313" key="4">
    <source>
        <dbReference type="Proteomes" id="UP000216779"/>
    </source>
</evidence>
<feature type="domain" description="Double zinc ribbon" evidence="2">
    <location>
        <begin position="18"/>
        <end position="68"/>
    </location>
</feature>
<dbReference type="Proteomes" id="UP000216779">
    <property type="component" value="Unassembled WGS sequence"/>
</dbReference>
<evidence type="ECO:0000256" key="1">
    <source>
        <dbReference type="ARBA" id="ARBA00008007"/>
    </source>
</evidence>